<feature type="transmembrane region" description="Helical" evidence="1">
    <location>
        <begin position="12"/>
        <end position="30"/>
    </location>
</feature>
<evidence type="ECO:0000313" key="2">
    <source>
        <dbReference type="EMBL" id="PBK75884.1"/>
    </source>
</evidence>
<evidence type="ECO:0000256" key="1">
    <source>
        <dbReference type="SAM" id="Phobius"/>
    </source>
</evidence>
<proteinExistence type="predicted"/>
<dbReference type="EMBL" id="KZ293417">
    <property type="protein sequence ID" value="PBK75884.1"/>
    <property type="molecule type" value="Genomic_DNA"/>
</dbReference>
<accession>A0A2H3C3L3</accession>
<dbReference type="AlphaFoldDB" id="A0A2H3C3L3"/>
<sequence>MYFLSTRYSTYTVAVFTIFLTSYLLFSGILNPSQIIGSAHEQTCPSTIPKLSEAVALEIATSRHHIAIASTFGFHHDVYMALAWTVGRVLERSVAGGSLQVYAPSPFGFDFQTVVDDLDLYHGKIHNPDDLIRDLRSTGTETVYDIVILGTCEIDGLNDELLAAWDERDEHHKFKLVCIVHDVMDTTWQPVITEWTRRNTIRFLPISEHVANGFRQLFGILADSDDDEIRSAGYEHLPIDVHIPVLDLGDKPDRPFRTLSNVVIQGSFTKSRRDYDNIFDDLLVSLADDPAVWGYLPLLGTPSASYEPDHSLRSPPFRLFLLGSGWLEIPVELKNIVTMHVDLNYTDFYALMKEMDICLPAFADNGYYQRQASSTFAMAVECNVPLLVTDRMKKAYTYVNDDRAVITRPAAMREIDAVKALRQGSALDFLEQSDYNAPIRDSVHRMMRRGWVRNREEVRAFKQSLWERNERVVERLLRDL</sequence>
<dbReference type="Proteomes" id="UP000218334">
    <property type="component" value="Unassembled WGS sequence"/>
</dbReference>
<keyword evidence="1" id="KW-0472">Membrane</keyword>
<keyword evidence="1" id="KW-1133">Transmembrane helix</keyword>
<protein>
    <recommendedName>
        <fullName evidence="4">Glycosyltransferase family 1 protein</fullName>
    </recommendedName>
</protein>
<evidence type="ECO:0008006" key="4">
    <source>
        <dbReference type="Google" id="ProtNLM"/>
    </source>
</evidence>
<keyword evidence="1" id="KW-0812">Transmembrane</keyword>
<evidence type="ECO:0000313" key="3">
    <source>
        <dbReference type="Proteomes" id="UP000218334"/>
    </source>
</evidence>
<name>A0A2H3C3L3_9AGAR</name>
<gene>
    <name evidence="2" type="ORF">ARMSODRAFT_950233</name>
</gene>
<organism evidence="2 3">
    <name type="scientific">Armillaria solidipes</name>
    <dbReference type="NCBI Taxonomy" id="1076256"/>
    <lineage>
        <taxon>Eukaryota</taxon>
        <taxon>Fungi</taxon>
        <taxon>Dikarya</taxon>
        <taxon>Basidiomycota</taxon>
        <taxon>Agaricomycotina</taxon>
        <taxon>Agaricomycetes</taxon>
        <taxon>Agaricomycetidae</taxon>
        <taxon>Agaricales</taxon>
        <taxon>Marasmiineae</taxon>
        <taxon>Physalacriaceae</taxon>
        <taxon>Armillaria</taxon>
    </lineage>
</organism>
<keyword evidence="3" id="KW-1185">Reference proteome</keyword>
<reference evidence="3" key="1">
    <citation type="journal article" date="2017" name="Nat. Ecol. Evol.">
        <title>Genome expansion and lineage-specific genetic innovations in the forest pathogenic fungi Armillaria.</title>
        <authorList>
            <person name="Sipos G."/>
            <person name="Prasanna A.N."/>
            <person name="Walter M.C."/>
            <person name="O'Connor E."/>
            <person name="Balint B."/>
            <person name="Krizsan K."/>
            <person name="Kiss B."/>
            <person name="Hess J."/>
            <person name="Varga T."/>
            <person name="Slot J."/>
            <person name="Riley R."/>
            <person name="Boka B."/>
            <person name="Rigling D."/>
            <person name="Barry K."/>
            <person name="Lee J."/>
            <person name="Mihaltcheva S."/>
            <person name="LaButti K."/>
            <person name="Lipzen A."/>
            <person name="Waldron R."/>
            <person name="Moloney N.M."/>
            <person name="Sperisen C."/>
            <person name="Kredics L."/>
            <person name="Vagvoelgyi C."/>
            <person name="Patrignani A."/>
            <person name="Fitzpatrick D."/>
            <person name="Nagy I."/>
            <person name="Doyle S."/>
            <person name="Anderson J.B."/>
            <person name="Grigoriev I.V."/>
            <person name="Gueldener U."/>
            <person name="Muensterkoetter M."/>
            <person name="Nagy L.G."/>
        </authorList>
    </citation>
    <scope>NUCLEOTIDE SEQUENCE [LARGE SCALE GENOMIC DNA]</scope>
    <source>
        <strain evidence="3">28-4</strain>
    </source>
</reference>